<evidence type="ECO:0000256" key="8">
    <source>
        <dbReference type="HAMAP-Rule" id="MF_03163"/>
    </source>
</evidence>
<dbReference type="Pfam" id="PF11861">
    <property type="entry name" value="DUF3381"/>
    <property type="match status" value="1"/>
</dbReference>
<keyword evidence="8" id="KW-0175">Coiled coil</keyword>
<keyword evidence="2 8" id="KW-0690">Ribosome biogenesis</keyword>
<keyword evidence="5 8" id="KW-0808">Transferase</keyword>
<keyword evidence="7 8" id="KW-0539">Nucleus</keyword>
<evidence type="ECO:0000256" key="2">
    <source>
        <dbReference type="ARBA" id="ARBA00022517"/>
    </source>
</evidence>
<feature type="domain" description="Ribosomal RNA methyltransferase FtsJ" evidence="10">
    <location>
        <begin position="25"/>
        <end position="201"/>
    </location>
</feature>
<evidence type="ECO:0000256" key="5">
    <source>
        <dbReference type="ARBA" id="ARBA00022679"/>
    </source>
</evidence>
<dbReference type="GO" id="GO:0005730">
    <property type="term" value="C:nucleolus"/>
    <property type="evidence" value="ECO:0007669"/>
    <property type="project" value="UniProtKB-SubCell"/>
</dbReference>
<dbReference type="PANTHER" id="PTHR10920">
    <property type="entry name" value="RIBOSOMAL RNA METHYLTRANSFERASE"/>
    <property type="match status" value="1"/>
</dbReference>
<dbReference type="InterPro" id="IPR028589">
    <property type="entry name" value="SPB1-like"/>
</dbReference>
<dbReference type="GO" id="GO:0008650">
    <property type="term" value="F:rRNA (uridine-2'-O-)-methyltransferase activity"/>
    <property type="evidence" value="ECO:0007669"/>
    <property type="project" value="TreeGrafter"/>
</dbReference>
<organism evidence="13 14">
    <name type="scientific">Papiliotrema laurentii</name>
    <name type="common">Cryptococcus laurentii</name>
    <dbReference type="NCBI Taxonomy" id="5418"/>
    <lineage>
        <taxon>Eukaryota</taxon>
        <taxon>Fungi</taxon>
        <taxon>Dikarya</taxon>
        <taxon>Basidiomycota</taxon>
        <taxon>Agaricomycotina</taxon>
        <taxon>Tremellomycetes</taxon>
        <taxon>Tremellales</taxon>
        <taxon>Rhynchogastremaceae</taxon>
        <taxon>Papiliotrema</taxon>
    </lineage>
</organism>
<feature type="domain" description="DUF3381" evidence="12">
    <location>
        <begin position="272"/>
        <end position="420"/>
    </location>
</feature>
<feature type="compositionally biased region" description="Acidic residues" evidence="9">
    <location>
        <begin position="474"/>
        <end position="498"/>
    </location>
</feature>
<feature type="binding site" evidence="8">
    <location>
        <position position="57"/>
    </location>
    <ligand>
        <name>S-adenosyl-L-methionine</name>
        <dbReference type="ChEBI" id="CHEBI:59789"/>
    </ligand>
</feature>
<feature type="compositionally biased region" description="Basic and acidic residues" evidence="9">
    <location>
        <begin position="451"/>
        <end position="460"/>
    </location>
</feature>
<dbReference type="Gene3D" id="3.40.50.150">
    <property type="entry name" value="Vaccinia Virus protein VP39"/>
    <property type="match status" value="1"/>
</dbReference>
<dbReference type="HAMAP" id="MF_03163">
    <property type="entry name" value="RNA_methyltr_E_SPB1"/>
    <property type="match status" value="1"/>
</dbReference>
<comment type="similarity">
    <text evidence="8">Belongs to the class I-like SAM-binding methyltransferase superfamily. RNA methyltransferase RlmE family. SPB1 subfamily.</text>
</comment>
<reference evidence="13" key="1">
    <citation type="submission" date="2023-02" db="EMBL/GenBank/DDBJ databases">
        <title>Identification and recombinant expression of a fungal hydrolase from Papiliotrema laurentii that hydrolyzes apple cutin and clears colloidal polyester polyurethane.</title>
        <authorList>
            <consortium name="DOE Joint Genome Institute"/>
            <person name="Roman V.A."/>
            <person name="Bojanowski C."/>
            <person name="Crable B.R."/>
            <person name="Wagner D.N."/>
            <person name="Hung C.S."/>
            <person name="Nadeau L.J."/>
            <person name="Schratz L."/>
            <person name="Haridas S."/>
            <person name="Pangilinan J."/>
            <person name="Lipzen A."/>
            <person name="Na H."/>
            <person name="Yan M."/>
            <person name="Ng V."/>
            <person name="Grigoriev I.V."/>
            <person name="Spatafora J.W."/>
            <person name="Barlow D."/>
            <person name="Biffinger J."/>
            <person name="Kelley-Loughnane N."/>
            <person name="Varaljay V.A."/>
            <person name="Crookes-Goodson W.J."/>
        </authorList>
    </citation>
    <scope>NUCLEOTIDE SEQUENCE</scope>
    <source>
        <strain evidence="13">5307AH</strain>
    </source>
</reference>
<evidence type="ECO:0000256" key="1">
    <source>
        <dbReference type="ARBA" id="ARBA00004604"/>
    </source>
</evidence>
<feature type="active site" description="Proton acceptor" evidence="8">
    <location>
        <position position="158"/>
    </location>
</feature>
<evidence type="ECO:0000313" key="13">
    <source>
        <dbReference type="EMBL" id="KAK1925000.1"/>
    </source>
</evidence>
<proteinExistence type="inferred from homology"/>
<feature type="compositionally biased region" description="Acidic residues" evidence="9">
    <location>
        <begin position="601"/>
        <end position="611"/>
    </location>
</feature>
<dbReference type="Pfam" id="PF01728">
    <property type="entry name" value="FtsJ"/>
    <property type="match status" value="1"/>
</dbReference>
<feature type="compositionally biased region" description="Basic and acidic residues" evidence="9">
    <location>
        <begin position="612"/>
        <end position="637"/>
    </location>
</feature>
<evidence type="ECO:0000313" key="14">
    <source>
        <dbReference type="Proteomes" id="UP001182556"/>
    </source>
</evidence>
<keyword evidence="14" id="KW-1185">Reference proteome</keyword>
<evidence type="ECO:0000256" key="3">
    <source>
        <dbReference type="ARBA" id="ARBA00022552"/>
    </source>
</evidence>
<dbReference type="HAMAP" id="MF_01547">
    <property type="entry name" value="RNA_methyltr_E"/>
    <property type="match status" value="1"/>
</dbReference>
<evidence type="ECO:0000259" key="12">
    <source>
        <dbReference type="Pfam" id="PF11861"/>
    </source>
</evidence>
<dbReference type="AlphaFoldDB" id="A0AAD9FRS9"/>
<dbReference type="Proteomes" id="UP001182556">
    <property type="component" value="Unassembled WGS sequence"/>
</dbReference>
<dbReference type="PANTHER" id="PTHR10920:SF13">
    <property type="entry name" value="PRE-RRNA 2'-O-RIBOSE RNA METHYLTRANSFERASE FTSJ3"/>
    <property type="match status" value="1"/>
</dbReference>
<dbReference type="EMBL" id="JAODAN010000004">
    <property type="protein sequence ID" value="KAK1925000.1"/>
    <property type="molecule type" value="Genomic_DNA"/>
</dbReference>
<dbReference type="FunFam" id="3.40.50.150:FF:000004">
    <property type="entry name" value="AdoMet-dependent rRNA methyltransferase SPB1"/>
    <property type="match status" value="1"/>
</dbReference>
<dbReference type="SUPFAM" id="SSF53335">
    <property type="entry name" value="S-adenosyl-L-methionine-dependent methyltransferases"/>
    <property type="match status" value="1"/>
</dbReference>
<feature type="binding site" evidence="8">
    <location>
        <position position="118"/>
    </location>
    <ligand>
        <name>S-adenosyl-L-methionine</name>
        <dbReference type="ChEBI" id="CHEBI:59789"/>
    </ligand>
</feature>
<feature type="binding site" evidence="8">
    <location>
        <position position="59"/>
    </location>
    <ligand>
        <name>S-adenosyl-L-methionine</name>
        <dbReference type="ChEBI" id="CHEBI:59789"/>
    </ligand>
</feature>
<dbReference type="GO" id="GO:0030687">
    <property type="term" value="C:preribosome, large subunit precursor"/>
    <property type="evidence" value="ECO:0007669"/>
    <property type="project" value="TreeGrafter"/>
</dbReference>
<evidence type="ECO:0000256" key="4">
    <source>
        <dbReference type="ARBA" id="ARBA00022603"/>
    </source>
</evidence>
<dbReference type="InterPro" id="IPR015507">
    <property type="entry name" value="rRNA-MeTfrase_E"/>
</dbReference>
<evidence type="ECO:0000256" key="6">
    <source>
        <dbReference type="ARBA" id="ARBA00022691"/>
    </source>
</evidence>
<dbReference type="Pfam" id="PF07780">
    <property type="entry name" value="Spb1_C"/>
    <property type="match status" value="1"/>
</dbReference>
<feature type="binding site" evidence="8">
    <location>
        <position position="93"/>
    </location>
    <ligand>
        <name>S-adenosyl-L-methionine</name>
        <dbReference type="ChEBI" id="CHEBI:59789"/>
    </ligand>
</feature>
<dbReference type="InterPro" id="IPR002877">
    <property type="entry name" value="RNA_MeTrfase_FtsJ_dom"/>
</dbReference>
<feature type="compositionally biased region" description="Acidic residues" evidence="9">
    <location>
        <begin position="676"/>
        <end position="723"/>
    </location>
</feature>
<dbReference type="InterPro" id="IPR050082">
    <property type="entry name" value="RNA_methyltr_RlmE"/>
</dbReference>
<keyword evidence="4 8" id="KW-0489">Methyltransferase</keyword>
<dbReference type="InterPro" id="IPR029063">
    <property type="entry name" value="SAM-dependent_MTases_sf"/>
</dbReference>
<feature type="compositionally biased region" description="Basic and acidic residues" evidence="9">
    <location>
        <begin position="847"/>
        <end position="858"/>
    </location>
</feature>
<evidence type="ECO:0000259" key="11">
    <source>
        <dbReference type="Pfam" id="PF07780"/>
    </source>
</evidence>
<comment type="caution">
    <text evidence="13">The sequence shown here is derived from an EMBL/GenBank/DDBJ whole genome shotgun (WGS) entry which is preliminary data.</text>
</comment>
<feature type="compositionally biased region" description="Basic and acidic residues" evidence="9">
    <location>
        <begin position="525"/>
        <end position="574"/>
    </location>
</feature>
<dbReference type="InterPro" id="IPR024576">
    <property type="entry name" value="rRNA_MeTfrase_Spb1_DUF3381"/>
</dbReference>
<keyword evidence="6 8" id="KW-0949">S-adenosyl-L-methionine</keyword>
<dbReference type="GO" id="GO:0016435">
    <property type="term" value="F:rRNA (guanine) methyltransferase activity"/>
    <property type="evidence" value="ECO:0007669"/>
    <property type="project" value="TreeGrafter"/>
</dbReference>
<dbReference type="InterPro" id="IPR012920">
    <property type="entry name" value="rRNA_MeTfrase_SPB1-like_C"/>
</dbReference>
<accession>A0AAD9FRS9</accession>
<evidence type="ECO:0000259" key="10">
    <source>
        <dbReference type="Pfam" id="PF01728"/>
    </source>
</evidence>
<feature type="binding site" evidence="8">
    <location>
        <position position="77"/>
    </location>
    <ligand>
        <name>S-adenosyl-L-methionine</name>
        <dbReference type="ChEBI" id="CHEBI:59789"/>
    </ligand>
</feature>
<keyword evidence="3 8" id="KW-0698">rRNA processing</keyword>
<dbReference type="GO" id="GO:0000463">
    <property type="term" value="P:maturation of LSU-rRNA from tricistronic rRNA transcript (SSU-rRNA, 5.8S rRNA, LSU-rRNA)"/>
    <property type="evidence" value="ECO:0007669"/>
    <property type="project" value="TreeGrafter"/>
</dbReference>
<comment type="subcellular location">
    <subcellularLocation>
        <location evidence="1 8">Nucleus</location>
        <location evidence="1 8">Nucleolus</location>
    </subcellularLocation>
</comment>
<feature type="region of interest" description="Disordered" evidence="9">
    <location>
        <begin position="837"/>
        <end position="911"/>
    </location>
</feature>
<name>A0AAD9FRS9_PAPLA</name>
<protein>
    <submittedName>
        <fullName evidence="13">Spb1 C-terminal domain-containing protein</fullName>
    </submittedName>
</protein>
<evidence type="ECO:0000256" key="7">
    <source>
        <dbReference type="ARBA" id="ARBA00023242"/>
    </source>
</evidence>
<feature type="coiled-coil region" evidence="8">
    <location>
        <begin position="387"/>
        <end position="424"/>
    </location>
</feature>
<feature type="compositionally biased region" description="Basic residues" evidence="9">
    <location>
        <begin position="902"/>
        <end position="911"/>
    </location>
</feature>
<evidence type="ECO:0000256" key="9">
    <source>
        <dbReference type="SAM" id="MobiDB-lite"/>
    </source>
</evidence>
<dbReference type="GO" id="GO:0000466">
    <property type="term" value="P:maturation of 5.8S rRNA from tricistronic rRNA transcript (SSU-rRNA, 5.8S rRNA, LSU-rRNA)"/>
    <property type="evidence" value="ECO:0007669"/>
    <property type="project" value="TreeGrafter"/>
</dbReference>
<feature type="domain" description="Ribosomal RNA methyltransferase SPB1-like C-terminal" evidence="11">
    <location>
        <begin position="717"/>
        <end position="932"/>
    </location>
</feature>
<feature type="region of interest" description="Disordered" evidence="9">
    <location>
        <begin position="446"/>
        <end position="512"/>
    </location>
</feature>
<gene>
    <name evidence="13" type="ORF">DB88DRAFT_452245</name>
</gene>
<sequence>MGKHDKKTGKGRLDKFYKLAKEQGYRARSAFKLIHLNRKYDFLAKSKCAIDLCAAPGGWLQVAEKYMPKGSLIIGVDLNAIKPLPHVITFVSDITTPHCRSELKKHMHDWKADLVMHDGAPNVGSAWVQDAFTQNELVLQSLRLATEFLQKGGCFVTKVFRSQDYNSLMWVFNQLFKTVEATKPPSSRNVSAEIFVVCQDFLAPKHIDPKFLDPRHVFKDIAPLPTSITEPGSDGQAIATDGTATGASTSAAAAAAARIAANNHSHANVFMPEKKRRSREGYAEGDYTLFHKVSATDFIRGTDPVSLLGTMNKIEFTTEEEKGWLKSRHTTSDVIANCNDLKVLGKGDFKALMKWRLALRLELGIDVKTDPEEDATVEVNVDPIDEEEQITEELKRLHEERLAKQRKERKKNNEKKARELLKLQLHMTAPEGLDNEDRALAGEEEIFDLGEGEREAERQGRSTGLGEALTEVDGLSEEEEEEAEEEDDDDEVLDSDEERELKLGDLEGQLDGLYDEYKERMAERDAKWRVKQARAKDKNFDSWHGIREGSDSEDERVDKGFRDGGIKRVPRRGDADDEAAEESDEGGWDVVAATKARLGEEPDSSDEEEEESRPKKIARVDDGRPRTKNEALAEMRTKGLVTSLREKEERAQMSRQAQVWFDQSVFKGVGDLAALDGDDEEEEEEDDADEDEEDEEMSDEEEEEVDEEGDVSMDGASDEDDFEIVPVAQDDGPSWDVDDEDQDEVKKKIIQDKGLLTAEAVTLATQLVNRQTTADKLVNDGFNRLSTFNKDGLPSWFLDDEAKFYKPNIPITKEAINALRERQRALDARPIKKVAEAKARKKFKAHQRLEKARKKADGVMEAEDLNDGEKARQVGKMLGRATGKEKKKEKKVVVARGVNRGVKGRPKGVKGRYKIVDSRMRKEVRALKRIKKASKKRS</sequence>
<feature type="compositionally biased region" description="Acidic residues" evidence="9">
    <location>
        <begin position="575"/>
        <end position="587"/>
    </location>
</feature>
<feature type="region of interest" description="Disordered" evidence="9">
    <location>
        <begin position="525"/>
        <end position="743"/>
    </location>
</feature>